<feature type="non-terminal residue" evidence="4">
    <location>
        <position position="257"/>
    </location>
</feature>
<dbReference type="InterPro" id="IPR002942">
    <property type="entry name" value="S4_RNA-bd"/>
</dbReference>
<dbReference type="Gene3D" id="3.10.290.10">
    <property type="entry name" value="RNA-binding S4 domain"/>
    <property type="match status" value="1"/>
</dbReference>
<dbReference type="InterPro" id="IPR029063">
    <property type="entry name" value="SAM-dependent_MTases_sf"/>
</dbReference>
<evidence type="ECO:0000313" key="4">
    <source>
        <dbReference type="EMBL" id="VAW35986.1"/>
    </source>
</evidence>
<dbReference type="PIRSF" id="PIRSF005578">
    <property type="entry name" value="TlyA"/>
    <property type="match status" value="1"/>
</dbReference>
<name>A0A3B0VUM2_9ZZZZ</name>
<dbReference type="SUPFAM" id="SSF55174">
    <property type="entry name" value="Alpha-L RNA-binding motif"/>
    <property type="match status" value="1"/>
</dbReference>
<evidence type="ECO:0000259" key="3">
    <source>
        <dbReference type="SMART" id="SM00363"/>
    </source>
</evidence>
<dbReference type="InterPro" id="IPR002877">
    <property type="entry name" value="RNA_MeTrfase_FtsJ_dom"/>
</dbReference>
<keyword evidence="4" id="KW-0808">Transferase</keyword>
<evidence type="ECO:0000256" key="2">
    <source>
        <dbReference type="ARBA" id="ARBA00029460"/>
    </source>
</evidence>
<dbReference type="SMART" id="SM00363">
    <property type="entry name" value="S4"/>
    <property type="match status" value="1"/>
</dbReference>
<protein>
    <submittedName>
        <fullName evidence="4">RNA binding methyltransferase FtsJ like</fullName>
    </submittedName>
</protein>
<keyword evidence="4" id="KW-0489">Methyltransferase</keyword>
<dbReference type="PANTHER" id="PTHR32319:SF0">
    <property type="entry name" value="BACTERIAL HEMOLYSIN-LIKE PROTEIN"/>
    <property type="match status" value="1"/>
</dbReference>
<dbReference type="InterPro" id="IPR047048">
    <property type="entry name" value="TlyA"/>
</dbReference>
<dbReference type="Gene3D" id="3.40.50.150">
    <property type="entry name" value="Vaccinia Virus protein VP39"/>
    <property type="match status" value="1"/>
</dbReference>
<dbReference type="GO" id="GO:0003723">
    <property type="term" value="F:RNA binding"/>
    <property type="evidence" value="ECO:0007669"/>
    <property type="project" value="UniProtKB-KW"/>
</dbReference>
<dbReference type="AlphaFoldDB" id="A0A3B0VUM2"/>
<dbReference type="CDD" id="cd00165">
    <property type="entry name" value="S4"/>
    <property type="match status" value="1"/>
</dbReference>
<dbReference type="Pfam" id="PF01479">
    <property type="entry name" value="S4"/>
    <property type="match status" value="1"/>
</dbReference>
<dbReference type="Pfam" id="PF01728">
    <property type="entry name" value="FtsJ"/>
    <property type="match status" value="1"/>
</dbReference>
<keyword evidence="1" id="KW-0694">RNA-binding</keyword>
<dbReference type="NCBIfam" id="TIGR00478">
    <property type="entry name" value="tly"/>
    <property type="match status" value="1"/>
</dbReference>
<evidence type="ECO:0000256" key="1">
    <source>
        <dbReference type="ARBA" id="ARBA00022884"/>
    </source>
</evidence>
<dbReference type="InterPro" id="IPR004538">
    <property type="entry name" value="Hemolysin_A/TlyA"/>
</dbReference>
<organism evidence="4">
    <name type="scientific">hydrothermal vent metagenome</name>
    <dbReference type="NCBI Taxonomy" id="652676"/>
    <lineage>
        <taxon>unclassified sequences</taxon>
        <taxon>metagenomes</taxon>
        <taxon>ecological metagenomes</taxon>
    </lineage>
</organism>
<dbReference type="InterPro" id="IPR036986">
    <property type="entry name" value="S4_RNA-bd_sf"/>
</dbReference>
<dbReference type="PANTHER" id="PTHR32319">
    <property type="entry name" value="BACTERIAL HEMOLYSIN-LIKE PROTEIN"/>
    <property type="match status" value="1"/>
</dbReference>
<gene>
    <name evidence="4" type="ORF">MNBD_CHLOROFLEXI01-4184</name>
</gene>
<feature type="domain" description="RNA-binding S4" evidence="3">
    <location>
        <begin position="6"/>
        <end position="64"/>
    </location>
</feature>
<sequence>MAKKKERLDKLLVARGLVATRSKAQAVILAGEVLVNGARMDKPGTAVSLEATIELKAPLPYVGRGGFKLAGALDRFAINLQGAVCADVGACTGGFTDVMLQNGAARVYAIDVGYGQLDWSLRQDERVVVLERTNARYLQALAEPVQFVSIDVSFISLRHILPVVKLWLAEKGDVVALIKPQFEAGPKQVGRGGIVKDTAVHRSVLLELWQWFSDNGFGVQGVMQSPVTGASGNIEFLAWLQVGVADNVVMETAVDQL</sequence>
<dbReference type="GO" id="GO:0008168">
    <property type="term" value="F:methyltransferase activity"/>
    <property type="evidence" value="ECO:0007669"/>
    <property type="project" value="UniProtKB-KW"/>
</dbReference>
<proteinExistence type="inferred from homology"/>
<dbReference type="PROSITE" id="PS50889">
    <property type="entry name" value="S4"/>
    <property type="match status" value="1"/>
</dbReference>
<comment type="similarity">
    <text evidence="2">Belongs to the TlyA family.</text>
</comment>
<reference evidence="4" key="1">
    <citation type="submission" date="2018-06" db="EMBL/GenBank/DDBJ databases">
        <authorList>
            <person name="Zhirakovskaya E."/>
        </authorList>
    </citation>
    <scope>NUCLEOTIDE SEQUENCE</scope>
</reference>
<dbReference type="GO" id="GO:0032259">
    <property type="term" value="P:methylation"/>
    <property type="evidence" value="ECO:0007669"/>
    <property type="project" value="UniProtKB-KW"/>
</dbReference>
<accession>A0A3B0VUM2</accession>
<dbReference type="SUPFAM" id="SSF53335">
    <property type="entry name" value="S-adenosyl-L-methionine-dependent methyltransferases"/>
    <property type="match status" value="1"/>
</dbReference>
<dbReference type="EMBL" id="UOEU01000608">
    <property type="protein sequence ID" value="VAW35986.1"/>
    <property type="molecule type" value="Genomic_DNA"/>
</dbReference>